<evidence type="ECO:0000313" key="2">
    <source>
        <dbReference type="EMBL" id="CCK71617.1"/>
    </source>
</evidence>
<reference evidence="3" key="2">
    <citation type="submission" date="2012-08" db="EMBL/GenBank/DDBJ databases">
        <title>Genome sequence of Kazachstania naganishii.</title>
        <authorList>
            <person name="Gordon J.L."/>
            <person name="Armisen D."/>
            <person name="Proux-Wera E."/>
            <person name="OhEigeartaigh S.S."/>
            <person name="Byrne K.P."/>
            <person name="Wolfe K.H."/>
        </authorList>
    </citation>
    <scope>NUCLEOTIDE SEQUENCE [LARGE SCALE GENOMIC DNA]</scope>
    <source>
        <strain evidence="3">ATCC MYA-139 / BCRC 22969 / CBS 8797 / CCRC 22969 / KCTC 17520 / NBRC 10181 / NCYC 3082</strain>
    </source>
</reference>
<proteinExistence type="predicted"/>
<dbReference type="GeneID" id="34527349"/>
<protein>
    <submittedName>
        <fullName evidence="2">Uncharacterized protein</fullName>
    </submittedName>
</protein>
<keyword evidence="3" id="KW-1185">Reference proteome</keyword>
<evidence type="ECO:0000313" key="3">
    <source>
        <dbReference type="Proteomes" id="UP000006310"/>
    </source>
</evidence>
<dbReference type="AlphaFoldDB" id="J7S1T0"/>
<dbReference type="KEGG" id="kng:KNAG_0H02030"/>
<feature type="compositionally biased region" description="Polar residues" evidence="1">
    <location>
        <begin position="255"/>
        <end position="269"/>
    </location>
</feature>
<gene>
    <name evidence="2" type="primary">KNAG0H02030</name>
    <name evidence="2" type="ordered locus">KNAG_0H02030</name>
</gene>
<dbReference type="Proteomes" id="UP000006310">
    <property type="component" value="Chromosome 8"/>
</dbReference>
<feature type="region of interest" description="Disordered" evidence="1">
    <location>
        <begin position="247"/>
        <end position="269"/>
    </location>
</feature>
<dbReference type="RefSeq" id="XP_022465862.1">
    <property type="nucleotide sequence ID" value="XM_022609469.1"/>
</dbReference>
<dbReference type="EMBL" id="HE978321">
    <property type="protein sequence ID" value="CCK71617.1"/>
    <property type="molecule type" value="Genomic_DNA"/>
</dbReference>
<feature type="compositionally biased region" description="Polar residues" evidence="1">
    <location>
        <begin position="399"/>
        <end position="416"/>
    </location>
</feature>
<accession>J7S1T0</accession>
<reference evidence="2 3" key="1">
    <citation type="journal article" date="2011" name="Proc. Natl. Acad. Sci. U.S.A.">
        <title>Evolutionary erosion of yeast sex chromosomes by mating-type switching accidents.</title>
        <authorList>
            <person name="Gordon J.L."/>
            <person name="Armisen D."/>
            <person name="Proux-Wera E."/>
            <person name="Oheigeartaigh S.S."/>
            <person name="Byrne K.P."/>
            <person name="Wolfe K.H."/>
        </authorList>
    </citation>
    <scope>NUCLEOTIDE SEQUENCE [LARGE SCALE GENOMIC DNA]</scope>
    <source>
        <strain evidence="3">ATCC MYA-139 / BCRC 22969 / CBS 8797 / CCRC 22969 / KCTC 17520 / NBRC 10181 / NCYC 3082</strain>
    </source>
</reference>
<name>J7S1T0_HUIN7</name>
<evidence type="ECO:0000256" key="1">
    <source>
        <dbReference type="SAM" id="MobiDB-lite"/>
    </source>
</evidence>
<organism evidence="2 3">
    <name type="scientific">Huiozyma naganishii (strain ATCC MYA-139 / BCRC 22969 / CBS 8797 / KCTC 17520 / NBRC 10181 / NCYC 3082 / Yp74L-3)</name>
    <name type="common">Yeast</name>
    <name type="synonym">Kazachstania naganishii</name>
    <dbReference type="NCBI Taxonomy" id="1071383"/>
    <lineage>
        <taxon>Eukaryota</taxon>
        <taxon>Fungi</taxon>
        <taxon>Dikarya</taxon>
        <taxon>Ascomycota</taxon>
        <taxon>Saccharomycotina</taxon>
        <taxon>Saccharomycetes</taxon>
        <taxon>Saccharomycetales</taxon>
        <taxon>Saccharomycetaceae</taxon>
        <taxon>Huiozyma</taxon>
    </lineage>
</organism>
<feature type="region of interest" description="Disordered" evidence="1">
    <location>
        <begin position="389"/>
        <end position="420"/>
    </location>
</feature>
<sequence length="632" mass="70865">MNQASNMSINCEFTKFIKATSKTFSQFQNLFQKKKVEVTKIKLEDYTPPAECIYCNGRIIGCVCDLVRKVAKNEVILESAALSAYLRKLAGLDCPTDGKKEAGIEVDVSENHDCTSKNPCNSTFFPDTSSVYSEHVTMSVKDLDKTPTPSNTIDWGIPNPYIDPAAESSFITVPADSSFIHILTEFLSDEPAKSLPIDLPVVSAFIDIPKINQSTNVLRLPTTSDTHTPTNNGLSIAPGIMNDTIFSPPTDDESSNTSGANNDNIITPPTSELHDTKALAIPEQAATQKRSIAISPSIACPGLPVNSKIVCEDGCLASRLDPKTQLIYERRLWKEIRTAVIGEYKQCDDIIKCIRVSSEDFRRRNVRKFKRKVENKTNKVLQKIFKHSPRLTDGPSKAECSSTMSTADNKTRTASTEPEDVGDITTCSQIIERDDEFVFENPSGYTSAIVKYFKALQKEKETWSNYRHVLHELSMNDHLIEKSIHSVGGTGALPPELYKQIYDVTTRLYGKLELINGYQKKYTAIRTQIGECIQAGRHLRQGIRSAKDATCRQQWEAEYRDHEKSVLVKLHTALKSLVDANLDCDHQITLVEDIAKEKSRIYLKVRELDCRRPFQITMTEKLAWSNCLIQKC</sequence>
<dbReference type="HOGENOM" id="CLU_432809_0_0_1"/>